<proteinExistence type="predicted"/>
<reference evidence="4 5" key="1">
    <citation type="submission" date="2023-06" db="EMBL/GenBank/DDBJ databases">
        <title>Pelomonas sp. PFR6 16S ribosomal RNA gene Genome sequencing and assembly.</title>
        <authorList>
            <person name="Woo H."/>
        </authorList>
    </citation>
    <scope>NUCLEOTIDE SEQUENCE [LARGE SCALE GENOMIC DNA]</scope>
    <source>
        <strain evidence="4 5">PFR6</strain>
    </source>
</reference>
<accession>A0ABT8DVS3</accession>
<keyword evidence="5" id="KW-1185">Reference proteome</keyword>
<comment type="caution">
    <text evidence="4">The sequence shown here is derived from an EMBL/GenBank/DDBJ whole genome shotgun (WGS) entry which is preliminary data.</text>
</comment>
<keyword evidence="1" id="KW-0175">Coiled coil</keyword>
<keyword evidence="3" id="KW-0472">Membrane</keyword>
<evidence type="ECO:0000313" key="4">
    <source>
        <dbReference type="EMBL" id="MDN3920251.1"/>
    </source>
</evidence>
<dbReference type="EMBL" id="JAUHHC010000002">
    <property type="protein sequence ID" value="MDN3920251.1"/>
    <property type="molecule type" value="Genomic_DNA"/>
</dbReference>
<dbReference type="Proteomes" id="UP001228044">
    <property type="component" value="Unassembled WGS sequence"/>
</dbReference>
<dbReference type="RefSeq" id="WP_290358558.1">
    <property type="nucleotide sequence ID" value="NZ_JAUHHC010000002.1"/>
</dbReference>
<protein>
    <submittedName>
        <fullName evidence="4">Uncharacterized protein</fullName>
    </submittedName>
</protein>
<evidence type="ECO:0000256" key="2">
    <source>
        <dbReference type="SAM" id="MobiDB-lite"/>
    </source>
</evidence>
<organism evidence="4 5">
    <name type="scientific">Roseateles violae</name>
    <dbReference type="NCBI Taxonomy" id="3058042"/>
    <lineage>
        <taxon>Bacteria</taxon>
        <taxon>Pseudomonadati</taxon>
        <taxon>Pseudomonadota</taxon>
        <taxon>Betaproteobacteria</taxon>
        <taxon>Burkholderiales</taxon>
        <taxon>Sphaerotilaceae</taxon>
        <taxon>Roseateles</taxon>
    </lineage>
</organism>
<sequence>MALAIESIASVGVLVANAVFIIVSVATYLRMNTHEQRRQDFIVRALNDTREAGRDLKAVARSLERLLERAERMRAWQRVEPGESMSSWPDSLPQEEAEPEPDLQRLRPLESLNGLSAEDYAEWRRLHQVELDRVLNQRRRLQAEVAALRERAARERRQPERARGEAGEEALDAEALSQLRQQLEALQAQLQRSLVEKDFIEERLLRLDASERRLREDAEEPS</sequence>
<feature type="coiled-coil region" evidence="1">
    <location>
        <begin position="124"/>
        <end position="203"/>
    </location>
</feature>
<evidence type="ECO:0000256" key="3">
    <source>
        <dbReference type="SAM" id="Phobius"/>
    </source>
</evidence>
<keyword evidence="3" id="KW-0812">Transmembrane</keyword>
<evidence type="ECO:0000256" key="1">
    <source>
        <dbReference type="SAM" id="Coils"/>
    </source>
</evidence>
<gene>
    <name evidence="4" type="ORF">QWJ38_08170</name>
</gene>
<name>A0ABT8DVS3_9BURK</name>
<keyword evidence="3" id="KW-1133">Transmembrane helix</keyword>
<feature type="transmembrane region" description="Helical" evidence="3">
    <location>
        <begin position="6"/>
        <end position="29"/>
    </location>
</feature>
<evidence type="ECO:0000313" key="5">
    <source>
        <dbReference type="Proteomes" id="UP001228044"/>
    </source>
</evidence>
<feature type="region of interest" description="Disordered" evidence="2">
    <location>
        <begin position="78"/>
        <end position="108"/>
    </location>
</feature>